<keyword evidence="2" id="KW-1185">Reference proteome</keyword>
<organism evidence="1 2">
    <name type="scientific">Mikania micrantha</name>
    <name type="common">bitter vine</name>
    <dbReference type="NCBI Taxonomy" id="192012"/>
    <lineage>
        <taxon>Eukaryota</taxon>
        <taxon>Viridiplantae</taxon>
        <taxon>Streptophyta</taxon>
        <taxon>Embryophyta</taxon>
        <taxon>Tracheophyta</taxon>
        <taxon>Spermatophyta</taxon>
        <taxon>Magnoliopsida</taxon>
        <taxon>eudicotyledons</taxon>
        <taxon>Gunneridae</taxon>
        <taxon>Pentapetalae</taxon>
        <taxon>asterids</taxon>
        <taxon>campanulids</taxon>
        <taxon>Asterales</taxon>
        <taxon>Asteraceae</taxon>
        <taxon>Asteroideae</taxon>
        <taxon>Heliantheae alliance</taxon>
        <taxon>Eupatorieae</taxon>
        <taxon>Mikania</taxon>
    </lineage>
</organism>
<name>A0A5N6PSF9_9ASTR</name>
<comment type="caution">
    <text evidence="1">The sequence shown here is derived from an EMBL/GenBank/DDBJ whole genome shotgun (WGS) entry which is preliminary data.</text>
</comment>
<dbReference type="AlphaFoldDB" id="A0A5N6PSF9"/>
<gene>
    <name evidence="1" type="ORF">E3N88_03782</name>
</gene>
<accession>A0A5N6PSF9</accession>
<reference evidence="1 2" key="1">
    <citation type="submission" date="2019-05" db="EMBL/GenBank/DDBJ databases">
        <title>Mikania micrantha, genome provides insights into the molecular mechanism of rapid growth.</title>
        <authorList>
            <person name="Liu B."/>
        </authorList>
    </citation>
    <scope>NUCLEOTIDE SEQUENCE [LARGE SCALE GENOMIC DNA]</scope>
    <source>
        <strain evidence="1">NLD-2019</strain>
        <tissue evidence="1">Leaf</tissue>
    </source>
</reference>
<protein>
    <submittedName>
        <fullName evidence="1">Uncharacterized protein</fullName>
    </submittedName>
</protein>
<dbReference type="Proteomes" id="UP000326396">
    <property type="component" value="Linkage Group LG10"/>
</dbReference>
<proteinExistence type="predicted"/>
<evidence type="ECO:0000313" key="1">
    <source>
        <dbReference type="EMBL" id="KAD7116514.1"/>
    </source>
</evidence>
<evidence type="ECO:0000313" key="2">
    <source>
        <dbReference type="Proteomes" id="UP000326396"/>
    </source>
</evidence>
<sequence length="73" mass="7848">MLDRSIKTAAGDGFAAMEVCADGVLAGRVEEAVEIGRFAVVAGEEVVEKMKKMGTDFDLKTQNLWLNGEKEGN</sequence>
<dbReference type="EMBL" id="SZYD01000002">
    <property type="protein sequence ID" value="KAD7116514.1"/>
    <property type="molecule type" value="Genomic_DNA"/>
</dbReference>